<reference evidence="2 3" key="1">
    <citation type="journal article" date="2014" name="PLoS Genet.">
        <title>Phylogenetically driven sequencing of extremely halophilic archaea reveals strategies for static and dynamic osmo-response.</title>
        <authorList>
            <person name="Becker E.A."/>
            <person name="Seitzer P.M."/>
            <person name="Tritt A."/>
            <person name="Larsen D."/>
            <person name="Krusor M."/>
            <person name="Yao A.I."/>
            <person name="Wu D."/>
            <person name="Madern D."/>
            <person name="Eisen J.A."/>
            <person name="Darling A.E."/>
            <person name="Facciotti M.T."/>
        </authorList>
    </citation>
    <scope>NUCLEOTIDE SEQUENCE [LARGE SCALE GENOMIC DNA]</scope>
    <source>
        <strain evidence="2 3">JCM 13891</strain>
    </source>
</reference>
<evidence type="ECO:0000313" key="3">
    <source>
        <dbReference type="Proteomes" id="UP000011657"/>
    </source>
</evidence>
<evidence type="ECO:0000256" key="1">
    <source>
        <dbReference type="SAM" id="MobiDB-lite"/>
    </source>
</evidence>
<name>M0C1J7_9EURY</name>
<keyword evidence="3" id="KW-1185">Reference proteome</keyword>
<sequence>MTVDHSLVESAGYQRPPGTHSEHRGRFESIEEHGFEYGSADTSGSSPSSAPTSLTIVRFASDEPIHQFPQTGEHDGKEGGRS</sequence>
<protein>
    <submittedName>
        <fullName evidence="2">Uncharacterized protein</fullName>
    </submittedName>
</protein>
<accession>M0C1J7</accession>
<feature type="compositionally biased region" description="Basic and acidic residues" evidence="1">
    <location>
        <begin position="20"/>
        <end position="35"/>
    </location>
</feature>
<organism evidence="2 3">
    <name type="scientific">Haloterrigena salina JCM 13891</name>
    <dbReference type="NCBI Taxonomy" id="1227488"/>
    <lineage>
        <taxon>Archaea</taxon>
        <taxon>Methanobacteriati</taxon>
        <taxon>Methanobacteriota</taxon>
        <taxon>Stenosarchaea group</taxon>
        <taxon>Halobacteria</taxon>
        <taxon>Halobacteriales</taxon>
        <taxon>Natrialbaceae</taxon>
        <taxon>Haloterrigena</taxon>
    </lineage>
</organism>
<dbReference type="AlphaFoldDB" id="M0C1J7"/>
<dbReference type="Proteomes" id="UP000011657">
    <property type="component" value="Unassembled WGS sequence"/>
</dbReference>
<feature type="compositionally biased region" description="Basic and acidic residues" evidence="1">
    <location>
        <begin position="72"/>
        <end position="82"/>
    </location>
</feature>
<dbReference type="EMBL" id="AOIS01000051">
    <property type="protein sequence ID" value="ELZ16518.1"/>
    <property type="molecule type" value="Genomic_DNA"/>
</dbReference>
<feature type="region of interest" description="Disordered" evidence="1">
    <location>
        <begin position="1"/>
        <end position="82"/>
    </location>
</feature>
<dbReference type="PATRIC" id="fig|1227488.3.peg.3158"/>
<proteinExistence type="predicted"/>
<feature type="compositionally biased region" description="Low complexity" evidence="1">
    <location>
        <begin position="38"/>
        <end position="53"/>
    </location>
</feature>
<comment type="caution">
    <text evidence="2">The sequence shown here is derived from an EMBL/GenBank/DDBJ whole genome shotgun (WGS) entry which is preliminary data.</text>
</comment>
<evidence type="ECO:0000313" key="2">
    <source>
        <dbReference type="EMBL" id="ELZ16518.1"/>
    </source>
</evidence>
<gene>
    <name evidence="2" type="ORF">C477_15840</name>
</gene>